<feature type="chain" id="PRO_5012827215" evidence="1">
    <location>
        <begin position="19"/>
        <end position="127"/>
    </location>
</feature>
<accession>A0A224Y1F1</accession>
<name>A0A224Y1F1_9HEMI</name>
<sequence>MQPTAIFGFLFSVPLINSSNTISCFSISMYIKANCVASSLVLAFGAPTHFCTKPFITSPEVFPAEAQFSTKAKAASKPFSCAGALLSTTNFFTKLKYLFHSGDFSSSICRKRFVAASYPLTRAFHIL</sequence>
<reference evidence="2" key="1">
    <citation type="journal article" date="2018" name="PLoS Negl. Trop. Dis.">
        <title>An insight into the salivary gland and fat body transcriptome of Panstrongylus lignarius (Hemiptera: Heteroptera), the main vector of Chagas disease in Peru.</title>
        <authorList>
            <person name="Nevoa J.C."/>
            <person name="Mendes M.T."/>
            <person name="da Silva M.V."/>
            <person name="Soares S.C."/>
            <person name="Oliveira C.J.F."/>
            <person name="Ribeiro J.M.C."/>
        </authorList>
    </citation>
    <scope>NUCLEOTIDE SEQUENCE</scope>
</reference>
<dbReference type="AlphaFoldDB" id="A0A224Y1F1"/>
<feature type="signal peptide" evidence="1">
    <location>
        <begin position="1"/>
        <end position="18"/>
    </location>
</feature>
<proteinExistence type="predicted"/>
<protein>
    <submittedName>
        <fullName evidence="2">Putative secreted protein</fullName>
    </submittedName>
</protein>
<evidence type="ECO:0000256" key="1">
    <source>
        <dbReference type="SAM" id="SignalP"/>
    </source>
</evidence>
<evidence type="ECO:0000313" key="2">
    <source>
        <dbReference type="EMBL" id="JAW14281.1"/>
    </source>
</evidence>
<keyword evidence="1" id="KW-0732">Signal</keyword>
<organism evidence="2">
    <name type="scientific">Panstrongylus lignarius</name>
    <dbReference type="NCBI Taxonomy" id="156445"/>
    <lineage>
        <taxon>Eukaryota</taxon>
        <taxon>Metazoa</taxon>
        <taxon>Ecdysozoa</taxon>
        <taxon>Arthropoda</taxon>
        <taxon>Hexapoda</taxon>
        <taxon>Insecta</taxon>
        <taxon>Pterygota</taxon>
        <taxon>Neoptera</taxon>
        <taxon>Paraneoptera</taxon>
        <taxon>Hemiptera</taxon>
        <taxon>Heteroptera</taxon>
        <taxon>Panheteroptera</taxon>
        <taxon>Cimicomorpha</taxon>
        <taxon>Reduviidae</taxon>
        <taxon>Triatominae</taxon>
        <taxon>Panstrongylus</taxon>
    </lineage>
</organism>
<dbReference type="EMBL" id="GFTR01002145">
    <property type="protein sequence ID" value="JAW14281.1"/>
    <property type="molecule type" value="Transcribed_RNA"/>
</dbReference>